<dbReference type="PANTHER" id="PTHR46910:SF1">
    <property type="entry name" value="MISCELLANEOUS ZN(II)2CYS6 TRANSCRIPTION FACTOR (EUROFUNG)-RELATED"/>
    <property type="match status" value="1"/>
</dbReference>
<feature type="region of interest" description="Disordered" evidence="6">
    <location>
        <begin position="1"/>
        <end position="40"/>
    </location>
</feature>
<dbReference type="eggNOG" id="ENOG502SH59">
    <property type="taxonomic scope" value="Eukaryota"/>
</dbReference>
<dbReference type="Pfam" id="PF04082">
    <property type="entry name" value="Fungal_trans"/>
    <property type="match status" value="1"/>
</dbReference>
<feature type="region of interest" description="Disordered" evidence="6">
    <location>
        <begin position="752"/>
        <end position="778"/>
    </location>
</feature>
<dbReference type="PROSITE" id="PS00463">
    <property type="entry name" value="ZN2_CY6_FUNGAL_1"/>
    <property type="match status" value="1"/>
</dbReference>
<dbReference type="Pfam" id="PF00172">
    <property type="entry name" value="Zn_clus"/>
    <property type="match status" value="1"/>
</dbReference>
<evidence type="ECO:0000256" key="5">
    <source>
        <dbReference type="ARBA" id="ARBA00023242"/>
    </source>
</evidence>
<evidence type="ECO:0000313" key="8">
    <source>
        <dbReference type="EMBL" id="EPS31225.1"/>
    </source>
</evidence>
<dbReference type="Proteomes" id="UP000019376">
    <property type="component" value="Unassembled WGS sequence"/>
</dbReference>
<dbReference type="InterPro" id="IPR001138">
    <property type="entry name" value="Zn2Cys6_DnaBD"/>
</dbReference>
<dbReference type="AlphaFoldDB" id="S7ZKR1"/>
<dbReference type="EMBL" id="KB644413">
    <property type="protein sequence ID" value="EPS31225.1"/>
    <property type="molecule type" value="Genomic_DNA"/>
</dbReference>
<feature type="compositionally biased region" description="Polar residues" evidence="6">
    <location>
        <begin position="10"/>
        <end position="23"/>
    </location>
</feature>
<protein>
    <recommendedName>
        <fullName evidence="7">Zn(2)-C6 fungal-type domain-containing protein</fullName>
    </recommendedName>
</protein>
<dbReference type="PANTHER" id="PTHR46910">
    <property type="entry name" value="TRANSCRIPTION FACTOR PDR1"/>
    <property type="match status" value="1"/>
</dbReference>
<keyword evidence="2" id="KW-0805">Transcription regulation</keyword>
<gene>
    <name evidence="8" type="ORF">PDE_06180</name>
</gene>
<dbReference type="InterPro" id="IPR036864">
    <property type="entry name" value="Zn2-C6_fun-type_DNA-bd_sf"/>
</dbReference>
<evidence type="ECO:0000256" key="4">
    <source>
        <dbReference type="ARBA" id="ARBA00023163"/>
    </source>
</evidence>
<dbReference type="SMART" id="SM00906">
    <property type="entry name" value="Fungal_trans"/>
    <property type="match status" value="1"/>
</dbReference>
<feature type="compositionally biased region" description="Basic residues" evidence="6">
    <location>
        <begin position="88"/>
        <end position="102"/>
    </location>
</feature>
<evidence type="ECO:0000313" key="9">
    <source>
        <dbReference type="Proteomes" id="UP000019376"/>
    </source>
</evidence>
<dbReference type="OrthoDB" id="39175at2759"/>
<evidence type="ECO:0000259" key="7">
    <source>
        <dbReference type="PROSITE" id="PS50048"/>
    </source>
</evidence>
<dbReference type="SMART" id="SM00066">
    <property type="entry name" value="GAL4"/>
    <property type="match status" value="1"/>
</dbReference>
<feature type="domain" description="Zn(2)-C6 fungal-type" evidence="7">
    <location>
        <begin position="46"/>
        <end position="76"/>
    </location>
</feature>
<dbReference type="Gene3D" id="4.10.240.10">
    <property type="entry name" value="Zn(2)-C6 fungal-type DNA-binding domain"/>
    <property type="match status" value="1"/>
</dbReference>
<keyword evidence="3" id="KW-0238">DNA-binding</keyword>
<organism evidence="8 9">
    <name type="scientific">Penicillium oxalicum (strain 114-2 / CGMCC 5302)</name>
    <name type="common">Penicillium decumbens</name>
    <dbReference type="NCBI Taxonomy" id="933388"/>
    <lineage>
        <taxon>Eukaryota</taxon>
        <taxon>Fungi</taxon>
        <taxon>Dikarya</taxon>
        <taxon>Ascomycota</taxon>
        <taxon>Pezizomycotina</taxon>
        <taxon>Eurotiomycetes</taxon>
        <taxon>Eurotiomycetidae</taxon>
        <taxon>Eurotiales</taxon>
        <taxon>Aspergillaceae</taxon>
        <taxon>Penicillium</taxon>
    </lineage>
</organism>
<dbReference type="GO" id="GO:0008270">
    <property type="term" value="F:zinc ion binding"/>
    <property type="evidence" value="ECO:0007669"/>
    <property type="project" value="InterPro"/>
</dbReference>
<evidence type="ECO:0000256" key="1">
    <source>
        <dbReference type="ARBA" id="ARBA00022723"/>
    </source>
</evidence>
<dbReference type="HOGENOM" id="CLU_010508_0_0_1"/>
<dbReference type="InterPro" id="IPR050987">
    <property type="entry name" value="AtrR-like"/>
</dbReference>
<keyword evidence="1" id="KW-0479">Metal-binding</keyword>
<evidence type="ECO:0000256" key="3">
    <source>
        <dbReference type="ARBA" id="ARBA00023125"/>
    </source>
</evidence>
<proteinExistence type="predicted"/>
<name>S7ZKR1_PENO1</name>
<dbReference type="CDD" id="cd12148">
    <property type="entry name" value="fungal_TF_MHR"/>
    <property type="match status" value="1"/>
</dbReference>
<evidence type="ECO:0000256" key="6">
    <source>
        <dbReference type="SAM" id="MobiDB-lite"/>
    </source>
</evidence>
<sequence>MSKPLESHTHSLAQSDAAQNATGQGRGSAGSDSFDPPDKPIRLALACNQCRKRKVRCDAQHPKCRNCSLRGDVCETSDPRKPGNYPAVRRRASRHGQNKRARRASDRTLSPSTGALPAGTAQVGPVSVSSINSVLNPTAPAPVPMSVGVAMPISGAVTGSAVTGVNGPWPELTRGVSSAGNYVSPSVGGSSKSPAVNGSNVSTVSPANSSWRTTQSERLGEDHYSWQSRAYEETHGQEIVDNPETEGEPQEPGNGGTHSADEADSADDVSRPRTKHLGASSVQCLFNFVDLHLAQLGFKHDTPLFKHGMLHTEEFPLPIIPHMPDLPDQTVLKSYLDIFFARIWPVYPVLDRKAFETDINTVFFLQTAREAWPGSITLSHVPTLVSIYAITSLGLIETSDDSDASFDYLTASHSLHGHLVAVPYTTSVQALFLLALGLRAIAKDGQAWHIIGQAIRMAQSIGLHKSAKRHMSGDYFTLGPEPEGLRERLWWSLFGMEKLMQLECGRPSIIDRSYDSLQVLSDHDSSDSAHQNRYFRAWVGLATLMGNISHRLYTHKFMGGSAEMLGAVAQLDLELSEWENSLPEDLKPRRALVGHAGPDHHIITTFLSQQYHHAQLSILRVSIIFPQYSISQEIHRHSPQLPILKRVLDGAITCANAARTIVTQSLQLEDRGLKSTLLSISPTYLAAVILALGALRQPTSRLVRSDVELLASATEYVEAWFSQRGFGPAFTQTCVQLRERVAYAFASPRCDDDRGTHQNQHLARRAGEPRGPAGDSSGMGPFGGFGFEELWNLTDLDFMVYGEENAIFPS</sequence>
<feature type="region of interest" description="Disordered" evidence="6">
    <location>
        <begin position="241"/>
        <end position="274"/>
    </location>
</feature>
<feature type="region of interest" description="Disordered" evidence="6">
    <location>
        <begin position="68"/>
        <end position="123"/>
    </location>
</feature>
<evidence type="ECO:0000256" key="2">
    <source>
        <dbReference type="ARBA" id="ARBA00023015"/>
    </source>
</evidence>
<dbReference type="GO" id="GO:0003677">
    <property type="term" value="F:DNA binding"/>
    <property type="evidence" value="ECO:0007669"/>
    <property type="project" value="UniProtKB-KW"/>
</dbReference>
<keyword evidence="9" id="KW-1185">Reference proteome</keyword>
<dbReference type="PhylomeDB" id="S7ZKR1"/>
<dbReference type="STRING" id="933388.S7ZKR1"/>
<dbReference type="InterPro" id="IPR007219">
    <property type="entry name" value="XnlR_reg_dom"/>
</dbReference>
<dbReference type="PROSITE" id="PS50048">
    <property type="entry name" value="ZN2_CY6_FUNGAL_2"/>
    <property type="match status" value="1"/>
</dbReference>
<feature type="region of interest" description="Disordered" evidence="6">
    <location>
        <begin position="184"/>
        <end position="219"/>
    </location>
</feature>
<dbReference type="GO" id="GO:0006351">
    <property type="term" value="P:DNA-templated transcription"/>
    <property type="evidence" value="ECO:0007669"/>
    <property type="project" value="InterPro"/>
</dbReference>
<feature type="compositionally biased region" description="Low complexity" evidence="6">
    <location>
        <begin position="184"/>
        <end position="194"/>
    </location>
</feature>
<dbReference type="GO" id="GO:0000981">
    <property type="term" value="F:DNA-binding transcription factor activity, RNA polymerase II-specific"/>
    <property type="evidence" value="ECO:0007669"/>
    <property type="project" value="InterPro"/>
</dbReference>
<keyword evidence="4" id="KW-0804">Transcription</keyword>
<reference evidence="8 9" key="1">
    <citation type="journal article" date="2013" name="PLoS ONE">
        <title>Genomic and secretomic analyses reveal unique features of the lignocellulolytic enzyme system of Penicillium decumbens.</title>
        <authorList>
            <person name="Liu G."/>
            <person name="Zhang L."/>
            <person name="Wei X."/>
            <person name="Zou G."/>
            <person name="Qin Y."/>
            <person name="Ma L."/>
            <person name="Li J."/>
            <person name="Zheng H."/>
            <person name="Wang S."/>
            <person name="Wang C."/>
            <person name="Xun L."/>
            <person name="Zhao G.-P."/>
            <person name="Zhou Z."/>
            <person name="Qu Y."/>
        </authorList>
    </citation>
    <scope>NUCLEOTIDE SEQUENCE [LARGE SCALE GENOMIC DNA]</scope>
    <source>
        <strain evidence="9">114-2 / CGMCC 5302</strain>
    </source>
</reference>
<keyword evidence="5" id="KW-0539">Nucleus</keyword>
<accession>S7ZKR1</accession>
<feature type="compositionally biased region" description="Polar residues" evidence="6">
    <location>
        <begin position="196"/>
        <end position="217"/>
    </location>
</feature>
<dbReference type="SUPFAM" id="SSF57701">
    <property type="entry name" value="Zn2/Cys6 DNA-binding domain"/>
    <property type="match status" value="1"/>
</dbReference>
<dbReference type="CDD" id="cd00067">
    <property type="entry name" value="GAL4"/>
    <property type="match status" value="1"/>
</dbReference>